<organism evidence="2 3">
    <name type="scientific">Colletotrichum asianum</name>
    <dbReference type="NCBI Taxonomy" id="702518"/>
    <lineage>
        <taxon>Eukaryota</taxon>
        <taxon>Fungi</taxon>
        <taxon>Dikarya</taxon>
        <taxon>Ascomycota</taxon>
        <taxon>Pezizomycotina</taxon>
        <taxon>Sordariomycetes</taxon>
        <taxon>Hypocreomycetidae</taxon>
        <taxon>Glomerellales</taxon>
        <taxon>Glomerellaceae</taxon>
        <taxon>Colletotrichum</taxon>
        <taxon>Colletotrichum gloeosporioides species complex</taxon>
    </lineage>
</organism>
<keyword evidence="3" id="KW-1185">Reference proteome</keyword>
<feature type="non-terminal residue" evidence="2">
    <location>
        <position position="138"/>
    </location>
</feature>
<comment type="caution">
    <text evidence="2">The sequence shown here is derived from an EMBL/GenBank/DDBJ whole genome shotgun (WGS) entry which is preliminary data.</text>
</comment>
<reference evidence="2 3" key="1">
    <citation type="submission" date="2019-12" db="EMBL/GenBank/DDBJ databases">
        <title>A genome sequence resource for the geographically widespread anthracnose pathogen Colletotrichum asianum.</title>
        <authorList>
            <person name="Meng Y."/>
        </authorList>
    </citation>
    <scope>NUCLEOTIDE SEQUENCE [LARGE SCALE GENOMIC DNA]</scope>
    <source>
        <strain evidence="2 3">ICMP 18580</strain>
    </source>
</reference>
<evidence type="ECO:0000313" key="2">
    <source>
        <dbReference type="EMBL" id="KAF0314993.1"/>
    </source>
</evidence>
<dbReference type="AlphaFoldDB" id="A0A8H3ZDF5"/>
<evidence type="ECO:0000313" key="3">
    <source>
        <dbReference type="Proteomes" id="UP000434172"/>
    </source>
</evidence>
<protein>
    <submittedName>
        <fullName evidence="2">Uncharacterized protein</fullName>
    </submittedName>
</protein>
<proteinExistence type="predicted"/>
<feature type="region of interest" description="Disordered" evidence="1">
    <location>
        <begin position="98"/>
        <end position="138"/>
    </location>
</feature>
<gene>
    <name evidence="2" type="ORF">GQ607_017775</name>
</gene>
<sequence>KPKTLAIIHHSNSKIARKPTEQLNEILQVQQFTFREGESSPYNSDKPHNVTQQHAQTETTFRFTPNIDNSSSEEESNNQGDRIKQLLKYQEINILQDKQQHHFYSTPADQQDQDYTPQLHTEDHPTLRSNHQLHQTLF</sequence>
<dbReference type="Proteomes" id="UP000434172">
    <property type="component" value="Unassembled WGS sequence"/>
</dbReference>
<feature type="compositionally biased region" description="Polar residues" evidence="1">
    <location>
        <begin position="107"/>
        <end position="119"/>
    </location>
</feature>
<dbReference type="OrthoDB" id="4849508at2759"/>
<feature type="region of interest" description="Disordered" evidence="1">
    <location>
        <begin position="37"/>
        <end position="81"/>
    </location>
</feature>
<accession>A0A8H3ZDF5</accession>
<evidence type="ECO:0000256" key="1">
    <source>
        <dbReference type="SAM" id="MobiDB-lite"/>
    </source>
</evidence>
<feature type="compositionally biased region" description="Polar residues" evidence="1">
    <location>
        <begin position="127"/>
        <end position="138"/>
    </location>
</feature>
<dbReference type="EMBL" id="WOWK01000253">
    <property type="protein sequence ID" value="KAF0314993.1"/>
    <property type="molecule type" value="Genomic_DNA"/>
</dbReference>
<feature type="compositionally biased region" description="Polar residues" evidence="1">
    <location>
        <begin position="49"/>
        <end position="68"/>
    </location>
</feature>
<name>A0A8H3ZDF5_9PEZI</name>